<comment type="similarity">
    <text evidence="2 7">Belongs to the CTL (choline transporter-like) family.</text>
</comment>
<evidence type="ECO:0000256" key="3">
    <source>
        <dbReference type="ARBA" id="ARBA00022692"/>
    </source>
</evidence>
<feature type="transmembrane region" description="Helical" evidence="7">
    <location>
        <begin position="432"/>
        <end position="451"/>
    </location>
</feature>
<evidence type="ECO:0000256" key="1">
    <source>
        <dbReference type="ARBA" id="ARBA00004141"/>
    </source>
</evidence>
<comment type="function">
    <text evidence="7">Probably involved in transport through the plasma membrane.</text>
</comment>
<reference evidence="8 9" key="1">
    <citation type="journal article" date="2015" name="Genome Biol. Evol.">
        <title>Phylogenomic analyses indicate that early fungi evolved digesting cell walls of algal ancestors of land plants.</title>
        <authorList>
            <person name="Chang Y."/>
            <person name="Wang S."/>
            <person name="Sekimoto S."/>
            <person name="Aerts A.L."/>
            <person name="Choi C."/>
            <person name="Clum A."/>
            <person name="LaButti K.M."/>
            <person name="Lindquist E.A."/>
            <person name="Yee Ngan C."/>
            <person name="Ohm R.A."/>
            <person name="Salamov A.A."/>
            <person name="Grigoriev I.V."/>
            <person name="Spatafora J.W."/>
            <person name="Berbee M.L."/>
        </authorList>
    </citation>
    <scope>NUCLEOTIDE SEQUENCE [LARGE SCALE GENOMIC DNA]</scope>
    <source>
        <strain evidence="8 9">JEL478</strain>
    </source>
</reference>
<evidence type="ECO:0000313" key="8">
    <source>
        <dbReference type="EMBL" id="KXS20695.1"/>
    </source>
</evidence>
<evidence type="ECO:0000256" key="6">
    <source>
        <dbReference type="ARBA" id="ARBA00023180"/>
    </source>
</evidence>
<dbReference type="Pfam" id="PF04515">
    <property type="entry name" value="Choline_transpo"/>
    <property type="match status" value="1"/>
</dbReference>
<feature type="transmembrane region" description="Helical" evidence="7">
    <location>
        <begin position="471"/>
        <end position="490"/>
    </location>
</feature>
<dbReference type="EMBL" id="KQ965734">
    <property type="protein sequence ID" value="KXS20695.1"/>
    <property type="molecule type" value="Genomic_DNA"/>
</dbReference>
<feature type="transmembrane region" description="Helical" evidence="7">
    <location>
        <begin position="327"/>
        <end position="356"/>
    </location>
</feature>
<feature type="transmembrane region" description="Helical" evidence="7">
    <location>
        <begin position="568"/>
        <end position="590"/>
    </location>
</feature>
<keyword evidence="5 7" id="KW-0472">Membrane</keyword>
<name>A0A139AW43_GONPJ</name>
<dbReference type="OrthoDB" id="420519at2759"/>
<dbReference type="Proteomes" id="UP000070544">
    <property type="component" value="Unassembled WGS sequence"/>
</dbReference>
<dbReference type="STRING" id="1344416.A0A139AW43"/>
<comment type="subcellular location">
    <subcellularLocation>
        <location evidence="7">Cell membrane</location>
        <topology evidence="7">Multi-pass membrane protein</topology>
    </subcellularLocation>
    <subcellularLocation>
        <location evidence="1">Membrane</location>
        <topology evidence="1">Multi-pass membrane protein</topology>
    </subcellularLocation>
</comment>
<evidence type="ECO:0000256" key="4">
    <source>
        <dbReference type="ARBA" id="ARBA00022989"/>
    </source>
</evidence>
<proteinExistence type="inferred from homology"/>
<feature type="transmembrane region" description="Helical" evidence="7">
    <location>
        <begin position="535"/>
        <end position="556"/>
    </location>
</feature>
<evidence type="ECO:0000256" key="5">
    <source>
        <dbReference type="ARBA" id="ARBA00023136"/>
    </source>
</evidence>
<dbReference type="PANTHER" id="PTHR12385:SF14">
    <property type="entry name" value="CHOLINE TRANSPORTER-LIKE 2"/>
    <property type="match status" value="1"/>
</dbReference>
<dbReference type="GO" id="GO:0005886">
    <property type="term" value="C:plasma membrane"/>
    <property type="evidence" value="ECO:0007669"/>
    <property type="project" value="UniProtKB-SubCell"/>
</dbReference>
<keyword evidence="3 7" id="KW-0812">Transmembrane</keyword>
<evidence type="ECO:0000256" key="2">
    <source>
        <dbReference type="ARBA" id="ARBA00007168"/>
    </source>
</evidence>
<dbReference type="InterPro" id="IPR007603">
    <property type="entry name" value="Choline_transptr-like"/>
</dbReference>
<evidence type="ECO:0000313" key="9">
    <source>
        <dbReference type="Proteomes" id="UP000070544"/>
    </source>
</evidence>
<dbReference type="GO" id="GO:0022857">
    <property type="term" value="F:transmembrane transporter activity"/>
    <property type="evidence" value="ECO:0007669"/>
    <property type="project" value="UniProtKB-UniRule"/>
</dbReference>
<accession>A0A139AW43</accession>
<sequence length="651" mass="71610">MGHDRTDGHSPMGAQSKRHCTDVFWLLLFIAYWAGMLVVANMAVKAGDPNRLLFGYDAEGNLCGVNNTKTNSTLRDMTNKTNIYYWDPLSLATTLTPSANVNISWSVCVETCPHVDGQIAFPSVANHTGCKYGVNITSTLDVANAIAAGNCPAFFYATSPVINRCFPTVAVSSNATQIWNNGAVDFNALLNSGKDLFAKGIADIVTTWPVLVAAAGVSLVMCFVWLVIMRAFVALFVYLSILVVLVGLDGGAVYLYFFWQTKLAEFNATPVASQTDQMRWSRDLSLGAFIAVAVIGGLLTIIIIALRNRIRIAVQIIKEASRAMQAVPFIIVSPLVTFAFAIVLVAYTLWIALFLATAQGPAVFNDFGVYLSSTQLMQGLPYYHLLGFFWTYAFLVGCNQTVIAGAVASWYWTLDKKKIPGWPVIESIKRTVGYHLGSIALGSFLIGLTQLLRYIVLKAHGWIKDSRGAKYIKYLLVCLQCFLACLERFLKFLSKNAYIDMAIYGKPFCTSAKNAFQTLLRNAFRLIAVDSVSMFVLFIGKLCITAGVAFVGYVYLDRQSAVYQVQLLPVPVAIIGIEAFIIANTFLGVYRMAIDTIFLCFCEDCEKNDGSPERPFYMSATLQGITNNKNQKLPAAQTRIVASRKVAVDEY</sequence>
<keyword evidence="9" id="KW-1185">Reference proteome</keyword>
<gene>
    <name evidence="8" type="ORF">M427DRAFT_498731</name>
</gene>
<feature type="transmembrane region" description="Helical" evidence="7">
    <location>
        <begin position="389"/>
        <end position="412"/>
    </location>
</feature>
<dbReference type="PANTHER" id="PTHR12385">
    <property type="entry name" value="CHOLINE TRANSPORTER-LIKE (SLC FAMILY 44)"/>
    <property type="match status" value="1"/>
</dbReference>
<feature type="transmembrane region" description="Helical" evidence="7">
    <location>
        <begin position="286"/>
        <end position="306"/>
    </location>
</feature>
<dbReference type="OMA" id="SQRKCRD"/>
<keyword evidence="6" id="KW-0325">Glycoprotein</keyword>
<organism evidence="8 9">
    <name type="scientific">Gonapodya prolifera (strain JEL478)</name>
    <name type="common">Monoblepharis prolifera</name>
    <dbReference type="NCBI Taxonomy" id="1344416"/>
    <lineage>
        <taxon>Eukaryota</taxon>
        <taxon>Fungi</taxon>
        <taxon>Fungi incertae sedis</taxon>
        <taxon>Chytridiomycota</taxon>
        <taxon>Chytridiomycota incertae sedis</taxon>
        <taxon>Monoblepharidomycetes</taxon>
        <taxon>Monoblepharidales</taxon>
        <taxon>Gonapodyaceae</taxon>
        <taxon>Gonapodya</taxon>
    </lineage>
</organism>
<feature type="transmembrane region" description="Helical" evidence="7">
    <location>
        <begin position="208"/>
        <end position="228"/>
    </location>
</feature>
<protein>
    <recommendedName>
        <fullName evidence="7">Protein PNS1</fullName>
    </recommendedName>
</protein>
<keyword evidence="4 7" id="KW-1133">Transmembrane helix</keyword>
<evidence type="ECO:0000256" key="7">
    <source>
        <dbReference type="RuleBase" id="RU368066"/>
    </source>
</evidence>
<dbReference type="AlphaFoldDB" id="A0A139AW43"/>
<feature type="transmembrane region" description="Helical" evidence="7">
    <location>
        <begin position="235"/>
        <end position="259"/>
    </location>
</feature>
<feature type="transmembrane region" description="Helical" evidence="7">
    <location>
        <begin position="23"/>
        <end position="44"/>
    </location>
</feature>